<dbReference type="RefSeq" id="WP_265986967.1">
    <property type="nucleotide sequence ID" value="NZ_JAPHAV010000023.1"/>
</dbReference>
<organism evidence="3 4">
    <name type="scientific">Ochrobactrum chromiisoli</name>
    <dbReference type="NCBI Taxonomy" id="2993941"/>
    <lineage>
        <taxon>Bacteria</taxon>
        <taxon>Pseudomonadati</taxon>
        <taxon>Pseudomonadota</taxon>
        <taxon>Alphaproteobacteria</taxon>
        <taxon>Hyphomicrobiales</taxon>
        <taxon>Brucellaceae</taxon>
        <taxon>Brucella/Ochrobactrum group</taxon>
        <taxon>Ochrobactrum</taxon>
    </lineage>
</organism>
<dbReference type="NCBIfam" id="TIGR01555">
    <property type="entry name" value="phge_rel_HI1409"/>
    <property type="match status" value="1"/>
</dbReference>
<keyword evidence="4" id="KW-1185">Reference proteome</keyword>
<feature type="domain" description="Anti-CBASS protein Acb1-like N-terminal" evidence="2">
    <location>
        <begin position="52"/>
        <end position="404"/>
    </location>
</feature>
<evidence type="ECO:0000259" key="2">
    <source>
        <dbReference type="Pfam" id="PF06381"/>
    </source>
</evidence>
<dbReference type="InterPro" id="IPR006445">
    <property type="entry name" value="Phage-assoc_HI1409"/>
</dbReference>
<reference evidence="3 4" key="1">
    <citation type="submission" date="2022-11" db="EMBL/GenBank/DDBJ databases">
        <title>Brucella sp. YY2X, whole genome shotgun sequencing project.</title>
        <authorList>
            <person name="Yang Y."/>
        </authorList>
    </citation>
    <scope>NUCLEOTIDE SEQUENCE [LARGE SCALE GENOMIC DNA]</scope>
    <source>
        <strain evidence="3 4">YY2X</strain>
    </source>
</reference>
<feature type="compositionally biased region" description="Acidic residues" evidence="1">
    <location>
        <begin position="435"/>
        <end position="451"/>
    </location>
</feature>
<proteinExistence type="predicted"/>
<sequence>MTTIDKPRVRVQARSADSFANFQARLGVSTANLSAGSTYTFNPISRNRVLLENMYRGSWLVGQAVDIVAEDMTRSGISIETTLPPDDTAAINGGMERLCIWQALNDTIKWSRLYGGCIAVVMIDGQNISTPLKIDTVAKDQFKGLMVLDRWLVTPSLDELITDFGPDYGYPKYYTVVADAPGLRAQKIHYSRCIRLDGVTLPYWQRISENGWGMSVVERLYDRLVAFDSTTQGAAQLVHKAHLRTYSVDGLRDIIGAGGPAYEGLLKQIEMIRLFQSIEGMTLMDMKDKFEAHSYSFSGLSDVMLQFGQQLSGALQIPLVRLFGQSPAGLNSTGDADIRTYYDMIQSQQESRLRRGIGMVLDLLCRSELGSEPPKGLNYTFTPLWQMTPVEKATVGQVVATAVTQAVDSGIITEQVGLKELRQSSHATGMFSNITDEDINNADTDPPEPDEPPTGAIESEEDVRPGGAE</sequence>
<evidence type="ECO:0000313" key="4">
    <source>
        <dbReference type="Proteomes" id="UP001301216"/>
    </source>
</evidence>
<evidence type="ECO:0000256" key="1">
    <source>
        <dbReference type="SAM" id="MobiDB-lite"/>
    </source>
</evidence>
<dbReference type="InterPro" id="IPR024459">
    <property type="entry name" value="Acb1-like_N"/>
</dbReference>
<protein>
    <submittedName>
        <fullName evidence="3">DUF1073 domain-containing protein</fullName>
    </submittedName>
</protein>
<comment type="caution">
    <text evidence="3">The sequence shown here is derived from an EMBL/GenBank/DDBJ whole genome shotgun (WGS) entry which is preliminary data.</text>
</comment>
<dbReference type="EMBL" id="JAPHAV010000023">
    <property type="protein sequence ID" value="MCX2699244.1"/>
    <property type="molecule type" value="Genomic_DNA"/>
</dbReference>
<name>A0ABT3QUG1_9HYPH</name>
<evidence type="ECO:0000313" key="3">
    <source>
        <dbReference type="EMBL" id="MCX2699244.1"/>
    </source>
</evidence>
<gene>
    <name evidence="3" type="ORF">OPR82_21300</name>
</gene>
<feature type="region of interest" description="Disordered" evidence="1">
    <location>
        <begin position="430"/>
        <end position="469"/>
    </location>
</feature>
<dbReference type="Pfam" id="PF06381">
    <property type="entry name" value="Phage_portal_3"/>
    <property type="match status" value="1"/>
</dbReference>
<accession>A0ABT3QUG1</accession>
<dbReference type="Proteomes" id="UP001301216">
    <property type="component" value="Unassembled WGS sequence"/>
</dbReference>